<dbReference type="Proteomes" id="UP000700732">
    <property type="component" value="Unassembled WGS sequence"/>
</dbReference>
<proteinExistence type="predicted"/>
<reference evidence="1 2" key="1">
    <citation type="submission" date="2019-06" db="EMBL/GenBank/DDBJ databases">
        <title>Spirosoma utsteinense sp. nov. isolated from Antarctic ice-free soils.</title>
        <authorList>
            <person name="Tahon G."/>
        </authorList>
    </citation>
    <scope>NUCLEOTIDE SEQUENCE [LARGE SCALE GENOMIC DNA]</scope>
    <source>
        <strain evidence="1 2">LMG 31447</strain>
    </source>
</reference>
<evidence type="ECO:0000313" key="2">
    <source>
        <dbReference type="Proteomes" id="UP000700732"/>
    </source>
</evidence>
<comment type="caution">
    <text evidence="1">The sequence shown here is derived from an EMBL/GenBank/DDBJ whole genome shotgun (WGS) entry which is preliminary data.</text>
</comment>
<dbReference type="InterPro" id="IPR036812">
    <property type="entry name" value="NAD(P)_OxRdtase_dom_sf"/>
</dbReference>
<dbReference type="Gene3D" id="3.20.20.100">
    <property type="entry name" value="NADP-dependent oxidoreductase domain"/>
    <property type="match status" value="1"/>
</dbReference>
<organism evidence="1 2">
    <name type="scientific">Spirosoma utsteinense</name>
    <dbReference type="NCBI Taxonomy" id="2585773"/>
    <lineage>
        <taxon>Bacteria</taxon>
        <taxon>Pseudomonadati</taxon>
        <taxon>Bacteroidota</taxon>
        <taxon>Cytophagia</taxon>
        <taxon>Cytophagales</taxon>
        <taxon>Cytophagaceae</taxon>
        <taxon>Spirosoma</taxon>
    </lineage>
</organism>
<keyword evidence="2" id="KW-1185">Reference proteome</keyword>
<name>A0ABR6WEM9_9BACT</name>
<evidence type="ECO:0000313" key="1">
    <source>
        <dbReference type="EMBL" id="MBC3794999.1"/>
    </source>
</evidence>
<sequence>MKTVKLNNGVGMPILGLGVFRVADPQECQDSVCKAGYRLIDTYFNRCKI</sequence>
<accession>A0ABR6WEM9</accession>
<dbReference type="EMBL" id="VFIA01000071">
    <property type="protein sequence ID" value="MBC3794999.1"/>
    <property type="molecule type" value="Genomic_DNA"/>
</dbReference>
<dbReference type="SUPFAM" id="SSF51430">
    <property type="entry name" value="NAD(P)-linked oxidoreductase"/>
    <property type="match status" value="1"/>
</dbReference>
<gene>
    <name evidence="1" type="ORF">FH603_5531</name>
</gene>
<protein>
    <submittedName>
        <fullName evidence="1">Diketogulonate reductase-like aldo/keto reductase</fullName>
    </submittedName>
</protein>